<evidence type="ECO:0000313" key="3">
    <source>
        <dbReference type="EMBL" id="VDK82649.1"/>
    </source>
</evidence>
<dbReference type="Proteomes" id="UP000271889">
    <property type="component" value="Unassembled WGS sequence"/>
</dbReference>
<keyword evidence="4" id="KW-1185">Reference proteome</keyword>
<evidence type="ECO:0000313" key="4">
    <source>
        <dbReference type="Proteomes" id="UP000271889"/>
    </source>
</evidence>
<keyword evidence="2" id="KW-0732">Signal</keyword>
<name>A0A3P6TH21_CYLGO</name>
<feature type="signal peptide" evidence="2">
    <location>
        <begin position="1"/>
        <end position="25"/>
    </location>
</feature>
<dbReference type="AlphaFoldDB" id="A0A3P6TH21"/>
<feature type="chain" id="PRO_5018046270" description="Secreted protein" evidence="2">
    <location>
        <begin position="26"/>
        <end position="137"/>
    </location>
</feature>
<reference evidence="3 4" key="1">
    <citation type="submission" date="2018-11" db="EMBL/GenBank/DDBJ databases">
        <authorList>
            <consortium name="Pathogen Informatics"/>
        </authorList>
    </citation>
    <scope>NUCLEOTIDE SEQUENCE [LARGE SCALE GENOMIC DNA]</scope>
</reference>
<dbReference type="EMBL" id="UYRV01028677">
    <property type="protein sequence ID" value="VDK82649.1"/>
    <property type="molecule type" value="Genomic_DNA"/>
</dbReference>
<accession>A0A3P6TH21</accession>
<feature type="region of interest" description="Disordered" evidence="1">
    <location>
        <begin position="32"/>
        <end position="53"/>
    </location>
</feature>
<proteinExistence type="predicted"/>
<protein>
    <recommendedName>
        <fullName evidence="5">Secreted protein</fullName>
    </recommendedName>
</protein>
<evidence type="ECO:0008006" key="5">
    <source>
        <dbReference type="Google" id="ProtNLM"/>
    </source>
</evidence>
<evidence type="ECO:0000256" key="2">
    <source>
        <dbReference type="SAM" id="SignalP"/>
    </source>
</evidence>
<organism evidence="3 4">
    <name type="scientific">Cylicostephanus goldi</name>
    <name type="common">Nematode worm</name>
    <dbReference type="NCBI Taxonomy" id="71465"/>
    <lineage>
        <taxon>Eukaryota</taxon>
        <taxon>Metazoa</taxon>
        <taxon>Ecdysozoa</taxon>
        <taxon>Nematoda</taxon>
        <taxon>Chromadorea</taxon>
        <taxon>Rhabditida</taxon>
        <taxon>Rhabditina</taxon>
        <taxon>Rhabditomorpha</taxon>
        <taxon>Strongyloidea</taxon>
        <taxon>Strongylidae</taxon>
        <taxon>Cylicostephanus</taxon>
    </lineage>
</organism>
<gene>
    <name evidence="3" type="ORF">CGOC_LOCUS8006</name>
</gene>
<sequence length="137" mass="14071">MVDLSFTSIFEVTVIVCVLLNVAASNPNVEVKPEPSESVLSGKNDGSVEEPSKAGVACSGITVLSKAPPLMGASGEISRALVVSVISSVRVLVSTSEVPFLVTDVVGVASMSPIGILVTSVLTELCSDVEEELILLV</sequence>
<evidence type="ECO:0000256" key="1">
    <source>
        <dbReference type="SAM" id="MobiDB-lite"/>
    </source>
</evidence>